<dbReference type="VEuPathDB" id="FungiDB:SCHCODRAFT_01174891"/>
<dbReference type="OrthoDB" id="2659060at2759"/>
<keyword evidence="1" id="KW-1133">Transmembrane helix</keyword>
<keyword evidence="1" id="KW-0472">Membrane</keyword>
<evidence type="ECO:0000313" key="2">
    <source>
        <dbReference type="EMBL" id="EFI93109.1"/>
    </source>
</evidence>
<dbReference type="HOGENOM" id="CLU_1078321_0_0_1"/>
<name>D8QFC7_SCHCM</name>
<gene>
    <name evidence="2" type="ORF">SCHCODRAFT_112564</name>
</gene>
<keyword evidence="3" id="KW-1185">Reference proteome</keyword>
<evidence type="ECO:0000256" key="1">
    <source>
        <dbReference type="SAM" id="Phobius"/>
    </source>
</evidence>
<accession>D8QFC7</accession>
<dbReference type="InParanoid" id="D8QFC7"/>
<dbReference type="EMBL" id="GL377311">
    <property type="protein sequence ID" value="EFI93109.1"/>
    <property type="molecule type" value="Genomic_DNA"/>
</dbReference>
<dbReference type="KEGG" id="scm:SCHCO_01174891"/>
<protein>
    <submittedName>
        <fullName evidence="2">Uncharacterized protein</fullName>
    </submittedName>
</protein>
<dbReference type="RefSeq" id="XP_003028012.1">
    <property type="nucleotide sequence ID" value="XM_003027966.1"/>
</dbReference>
<keyword evidence="1" id="KW-0812">Transmembrane</keyword>
<evidence type="ECO:0000313" key="3">
    <source>
        <dbReference type="Proteomes" id="UP000007431"/>
    </source>
</evidence>
<dbReference type="Proteomes" id="UP000007431">
    <property type="component" value="Unassembled WGS sequence"/>
</dbReference>
<organism evidence="3">
    <name type="scientific">Schizophyllum commune (strain H4-8 / FGSC 9210)</name>
    <name type="common">Split gill fungus</name>
    <dbReference type="NCBI Taxonomy" id="578458"/>
    <lineage>
        <taxon>Eukaryota</taxon>
        <taxon>Fungi</taxon>
        <taxon>Dikarya</taxon>
        <taxon>Basidiomycota</taxon>
        <taxon>Agaricomycotina</taxon>
        <taxon>Agaricomycetes</taxon>
        <taxon>Agaricomycetidae</taxon>
        <taxon>Agaricales</taxon>
        <taxon>Schizophyllaceae</taxon>
        <taxon>Schizophyllum</taxon>
    </lineage>
</organism>
<feature type="non-terminal residue" evidence="2">
    <location>
        <position position="258"/>
    </location>
</feature>
<sequence>MSDEAVRSEILAATPAMRLVPRPRRLATLFSTLLYGILYVVALAIIYSCTVSPSFVLGDSIRFWSKRSQQPGVEVRHPDLHHVLTDYAYQHAGGRIATEFTSPTLDMPHLGSVSKVLDRFSGYDRRRSSETKLPEAVISCPTLPVVPSGISLFYPATHTIPSIRRGEVPRTIRVWGLANNTWIAPPQSEVRPLHKFYQPAETSEYTHRTEWQVTDHAFVLLTTFEHPMRNVSGYHYQPLTDLGLVTRNIVVEVIVHGT</sequence>
<feature type="transmembrane region" description="Helical" evidence="1">
    <location>
        <begin position="26"/>
        <end position="47"/>
    </location>
</feature>
<proteinExistence type="predicted"/>
<dbReference type="GeneID" id="9591783"/>
<dbReference type="AlphaFoldDB" id="D8QFC7"/>
<reference evidence="2 3" key="1">
    <citation type="journal article" date="2010" name="Nat. Biotechnol.">
        <title>Genome sequence of the model mushroom Schizophyllum commune.</title>
        <authorList>
            <person name="Ohm R.A."/>
            <person name="de Jong J.F."/>
            <person name="Lugones L.G."/>
            <person name="Aerts A."/>
            <person name="Kothe E."/>
            <person name="Stajich J.E."/>
            <person name="de Vries R.P."/>
            <person name="Record E."/>
            <person name="Levasseur A."/>
            <person name="Baker S.E."/>
            <person name="Bartholomew K.A."/>
            <person name="Coutinho P.M."/>
            <person name="Erdmann S."/>
            <person name="Fowler T.J."/>
            <person name="Gathman A.C."/>
            <person name="Lombard V."/>
            <person name="Henrissat B."/>
            <person name="Knabe N."/>
            <person name="Kuees U."/>
            <person name="Lilly W.W."/>
            <person name="Lindquist E."/>
            <person name="Lucas S."/>
            <person name="Magnuson J.K."/>
            <person name="Piumi F."/>
            <person name="Raudaskoski M."/>
            <person name="Salamov A."/>
            <person name="Schmutz J."/>
            <person name="Schwarze F.W.M.R."/>
            <person name="vanKuyk P.A."/>
            <person name="Horton J.S."/>
            <person name="Grigoriev I.V."/>
            <person name="Woesten H.A.B."/>
        </authorList>
    </citation>
    <scope>NUCLEOTIDE SEQUENCE [LARGE SCALE GENOMIC DNA]</scope>
    <source>
        <strain evidence="3">H4-8 / FGSC 9210</strain>
    </source>
</reference>